<keyword evidence="2" id="KW-1133">Transmembrane helix</keyword>
<name>A0A255SFI2_9FIRM</name>
<feature type="domain" description="PPM-type phosphatase" evidence="3">
    <location>
        <begin position="8"/>
        <end position="232"/>
    </location>
</feature>
<dbReference type="Gene3D" id="3.60.40.10">
    <property type="entry name" value="PPM-type phosphatase domain"/>
    <property type="match status" value="1"/>
</dbReference>
<dbReference type="OrthoDB" id="9801841at2"/>
<feature type="transmembrane region" description="Helical" evidence="2">
    <location>
        <begin position="256"/>
        <end position="279"/>
    </location>
</feature>
<keyword evidence="2" id="KW-0472">Membrane</keyword>
<keyword evidence="2" id="KW-0812">Transmembrane</keyword>
<evidence type="ECO:0000256" key="1">
    <source>
        <dbReference type="SAM" id="Coils"/>
    </source>
</evidence>
<comment type="caution">
    <text evidence="5">The sequence shown here is derived from an EMBL/GenBank/DDBJ whole genome shotgun (WGS) entry which is preliminary data.</text>
</comment>
<evidence type="ECO:0000313" key="6">
    <source>
        <dbReference type="Proteomes" id="UP000216411"/>
    </source>
</evidence>
<sequence length="581" mass="65735">MRKQNSEFKTAFTSEASELKNTDYFGFVELDRYACYVIADGIDDQVDGISAKLAVSAAVAAFSEAPSMSKKRMSACLRAANKALLEAKSKMKLKASIIVVLTDYAKLRYGQAGNIRLRLYRDGFLKYQTTDQSLTMDMVATQNITPDKVAAHEERNNLYTSLGQAKGFKPQISKKIKLTNADAIALYTRGVWEHIDEGEVKDVFADATDDPQKTVNDIEDMLLSRQPSNLQKYTFAVIFANKIFVDPNKKRKIRKILMIVIPILIVAVILTVVLLILHYKKVEKIQTMEASYTKSIEYIQADNYVRADEECTSALKLAKQLKDKKMKAELENYEILIETVLSADEALDNEKYEDAGKLFQEAAKRSRYVDNIGNDYISNRQSLTANYISVYDLIGLGDTLVLNLQYDKAEEKYLEAKSLAGKIYFDDGRTSAMEALEKLYETQKEEKEAQATELKEQASKQDAAANAIISGDEAFTEGDYDSAKVFYLLAKQKYAELEDETQENAVDEKLEAVNAKMEQNTSLEEEAESYMEQAAESITNSEFTEARKYYLLAKDIYATLKNQDKVDEITTKMELLYIEQQ</sequence>
<evidence type="ECO:0000259" key="3">
    <source>
        <dbReference type="SMART" id="SM00331"/>
    </source>
</evidence>
<protein>
    <submittedName>
        <fullName evidence="4">Serine/threonine protein phosphatase PrpC</fullName>
    </submittedName>
</protein>
<reference evidence="4 7" key="2">
    <citation type="submission" date="2018-05" db="EMBL/GenBank/DDBJ databases">
        <title>Genomic Encyclopedia of Type Strains, Phase IV (KMG-IV): sequencing the most valuable type-strain genomes for metagenomic binning, comparative biology and taxonomic classification.</title>
        <authorList>
            <person name="Goeker M."/>
        </authorList>
    </citation>
    <scope>NUCLEOTIDE SEQUENCE [LARGE SCALE GENOMIC DNA]</scope>
    <source>
        <strain evidence="4 7">DSM 28816</strain>
    </source>
</reference>
<keyword evidence="6" id="KW-1185">Reference proteome</keyword>
<reference evidence="5 6" key="1">
    <citation type="journal article" date="2017" name="Genome Announc.">
        <title>Draft Genome Sequence of a Sporulating and Motile Strain of Lachnotalea glycerini Isolated from Water in Quebec City, Canada.</title>
        <authorList>
            <person name="Maheux A.F."/>
            <person name="Boudreau D.K."/>
            <person name="Berube E."/>
            <person name="Boissinot M."/>
            <person name="Raymond F."/>
            <person name="Brodeur S."/>
            <person name="Corbeil J."/>
            <person name="Isabel S."/>
            <person name="Omar R.F."/>
            <person name="Bergeron M.G."/>
        </authorList>
    </citation>
    <scope>NUCLEOTIDE SEQUENCE [LARGE SCALE GENOMIC DNA]</scope>
    <source>
        <strain evidence="5 6">CCRI-19302</strain>
    </source>
</reference>
<dbReference type="SUPFAM" id="SSF81606">
    <property type="entry name" value="PP2C-like"/>
    <property type="match status" value="1"/>
</dbReference>
<dbReference type="RefSeq" id="WP_094378430.1">
    <property type="nucleotide sequence ID" value="NZ_NOKA02000037.1"/>
</dbReference>
<dbReference type="EMBL" id="QICS01000011">
    <property type="protein sequence ID" value="PXV86912.1"/>
    <property type="molecule type" value="Genomic_DNA"/>
</dbReference>
<evidence type="ECO:0000313" key="7">
    <source>
        <dbReference type="Proteomes" id="UP000247523"/>
    </source>
</evidence>
<evidence type="ECO:0000313" key="4">
    <source>
        <dbReference type="EMBL" id="PXV86912.1"/>
    </source>
</evidence>
<dbReference type="SMART" id="SM00331">
    <property type="entry name" value="PP2C_SIG"/>
    <property type="match status" value="1"/>
</dbReference>
<gene>
    <name evidence="4" type="ORF">C8E03_111112</name>
    <name evidence="5" type="ORF">CG710_014650</name>
</gene>
<evidence type="ECO:0000256" key="2">
    <source>
        <dbReference type="SAM" id="Phobius"/>
    </source>
</evidence>
<reference evidence="5" key="3">
    <citation type="submission" date="2018-07" db="EMBL/GenBank/DDBJ databases">
        <authorList>
            <person name="Quirk P.G."/>
            <person name="Krulwich T.A."/>
        </authorList>
    </citation>
    <scope>NUCLEOTIDE SEQUENCE</scope>
    <source>
        <strain evidence="5">CCRI-19302</strain>
    </source>
</reference>
<dbReference type="AlphaFoldDB" id="A0A255SFI2"/>
<keyword evidence="1" id="KW-0175">Coiled coil</keyword>
<proteinExistence type="predicted"/>
<dbReference type="Proteomes" id="UP000216411">
    <property type="component" value="Unassembled WGS sequence"/>
</dbReference>
<feature type="coiled-coil region" evidence="1">
    <location>
        <begin position="506"/>
        <end position="540"/>
    </location>
</feature>
<evidence type="ECO:0000313" key="5">
    <source>
        <dbReference type="EMBL" id="RDY30434.1"/>
    </source>
</evidence>
<dbReference type="Proteomes" id="UP000247523">
    <property type="component" value="Unassembled WGS sequence"/>
</dbReference>
<accession>A0A255SFI2</accession>
<dbReference type="EMBL" id="NOKA02000037">
    <property type="protein sequence ID" value="RDY30434.1"/>
    <property type="molecule type" value="Genomic_DNA"/>
</dbReference>
<feature type="coiled-coil region" evidence="1">
    <location>
        <begin position="433"/>
        <end position="464"/>
    </location>
</feature>
<organism evidence="5 6">
    <name type="scientific">Lachnotalea glycerini</name>
    <dbReference type="NCBI Taxonomy" id="1763509"/>
    <lineage>
        <taxon>Bacteria</taxon>
        <taxon>Bacillati</taxon>
        <taxon>Bacillota</taxon>
        <taxon>Clostridia</taxon>
        <taxon>Lachnospirales</taxon>
        <taxon>Lachnospiraceae</taxon>
        <taxon>Lachnotalea</taxon>
    </lineage>
</organism>
<dbReference type="InterPro" id="IPR001932">
    <property type="entry name" value="PPM-type_phosphatase-like_dom"/>
</dbReference>
<dbReference type="InterPro" id="IPR036457">
    <property type="entry name" value="PPM-type-like_dom_sf"/>
</dbReference>